<gene>
    <name evidence="1" type="ORF">FLO80_11035</name>
</gene>
<sequence length="212" mass="23650">MQDKKQRPYAPAPYRASEDAARRMIWQSPFALIVSPGAGDLFEATHTPLYFADGSPECSCLIGHIARVNSQAASLTQPGSALAVFSGPSAYVSPRWYVEDEDVPTWIYQSVHVRGRIEPVPEGAEMLALMENIISQSETRIGGGWELSRIPRSDVDRMMRRIIGFRLHIERISGVSKLEQTRSAANRAAVADELERGAEPDRFRLARLLREV</sequence>
<dbReference type="PANTHER" id="PTHR35802">
    <property type="entry name" value="PROTEASE SYNTHASE AND SPORULATION PROTEIN PAI 2"/>
    <property type="match status" value="1"/>
</dbReference>
<accession>A0A5A9ZCY7</accession>
<reference evidence="1 2" key="1">
    <citation type="submission" date="2019-07" db="EMBL/GenBank/DDBJ databases">
        <title>Aquicoccus porphyridii gen. nov., sp. nov., isolated from a small marine red alga, Porphyridium marinum.</title>
        <authorList>
            <person name="Liu L."/>
        </authorList>
    </citation>
    <scope>NUCLEOTIDE SEQUENCE [LARGE SCALE GENOMIC DNA]</scope>
    <source>
        <strain evidence="1 2">L1 8-17</strain>
    </source>
</reference>
<dbReference type="PIRSF" id="PIRSF010372">
    <property type="entry name" value="PaiB"/>
    <property type="match status" value="1"/>
</dbReference>
<dbReference type="SUPFAM" id="SSF50475">
    <property type="entry name" value="FMN-binding split barrel"/>
    <property type="match status" value="1"/>
</dbReference>
<name>A0A5A9ZCY7_9RHOB</name>
<dbReference type="PANTHER" id="PTHR35802:SF1">
    <property type="entry name" value="PROTEASE SYNTHASE AND SPORULATION PROTEIN PAI 2"/>
    <property type="match status" value="1"/>
</dbReference>
<dbReference type="Proteomes" id="UP000325291">
    <property type="component" value="Unassembled WGS sequence"/>
</dbReference>
<evidence type="ECO:0000313" key="1">
    <source>
        <dbReference type="EMBL" id="KAA0914899.1"/>
    </source>
</evidence>
<dbReference type="Gene3D" id="2.30.110.10">
    <property type="entry name" value="Electron Transport, Fmn-binding Protein, Chain A"/>
    <property type="match status" value="1"/>
</dbReference>
<dbReference type="InterPro" id="IPR007396">
    <property type="entry name" value="TR_PAI2-type"/>
</dbReference>
<dbReference type="EMBL" id="VINQ01000007">
    <property type="protein sequence ID" value="KAA0914899.1"/>
    <property type="molecule type" value="Genomic_DNA"/>
</dbReference>
<dbReference type="RefSeq" id="WP_111368399.1">
    <property type="nucleotide sequence ID" value="NZ_VINQ01000007.1"/>
</dbReference>
<dbReference type="Pfam" id="PF04299">
    <property type="entry name" value="FMN_bind_2"/>
    <property type="match status" value="1"/>
</dbReference>
<dbReference type="InterPro" id="IPR012349">
    <property type="entry name" value="Split_barrel_FMN-bd"/>
</dbReference>
<proteinExistence type="predicted"/>
<evidence type="ECO:0000313" key="2">
    <source>
        <dbReference type="Proteomes" id="UP000325291"/>
    </source>
</evidence>
<comment type="caution">
    <text evidence="1">The sequence shown here is derived from an EMBL/GenBank/DDBJ whole genome shotgun (WGS) entry which is preliminary data.</text>
</comment>
<keyword evidence="2" id="KW-1185">Reference proteome</keyword>
<protein>
    <submittedName>
        <fullName evidence="1">FMN-binding negative transcriptional regulator</fullName>
    </submittedName>
</protein>
<organism evidence="1 2">
    <name type="scientific">Aquicoccus porphyridii</name>
    <dbReference type="NCBI Taxonomy" id="1852029"/>
    <lineage>
        <taxon>Bacteria</taxon>
        <taxon>Pseudomonadati</taxon>
        <taxon>Pseudomonadota</taxon>
        <taxon>Alphaproteobacteria</taxon>
        <taxon>Rhodobacterales</taxon>
        <taxon>Paracoccaceae</taxon>
        <taxon>Aquicoccus</taxon>
    </lineage>
</organism>
<dbReference type="AlphaFoldDB" id="A0A5A9ZCY7"/>